<sequence>MIDIKKGEDMKMAKELKLTKKDRISVWLRSFFLQGSWNYERMQNGGWAFPMIPAIKKLYKTKEDRADALKRHLEFFNTHPYVASPVLGVTLALEEQRANGAEIDDITIQGVKVGMMGPLAGIGDPVFWFTVRSILGALAASLAMNGNILGPLIFFLAWNIIRMGFVWYTQEFGFKTESRIADDLSGGLLQDITKGASILGMFILGALVNRWVSVKFTPVVSSVKLSDGAFIDWSKLPKGAKGIQQALLQQGSGMSLTDYKVTTFQDSLDLLIPGLAGLIITFICMWLLKKKVSPITIILGLFAMGIVFHLIGLM</sequence>
<proteinExistence type="predicted"/>
<dbReference type="EMBL" id="CP001083">
    <property type="protein sequence ID" value="ACQ55184.1"/>
    <property type="molecule type" value="Genomic_DNA"/>
</dbReference>
<dbReference type="PANTHER" id="PTHR32502">
    <property type="entry name" value="N-ACETYLGALACTOSAMINE PERMEASE II COMPONENT-RELATED"/>
    <property type="match status" value="1"/>
</dbReference>
<reference evidence="2 3" key="1">
    <citation type="journal article" date="2007" name="PLoS ONE">
        <title>Analysis of the neurotoxin complex genes in Clostridium botulinum A1-A4 and B1 strains: BoNT/A3, /Ba4 and /B1 clusters are located within plasmids.</title>
        <authorList>
            <person name="Smith T.J."/>
            <person name="Hill K.K."/>
            <person name="Foley B.T."/>
            <person name="Detter J.C."/>
            <person name="Munk A.C."/>
            <person name="Bruce D.C."/>
            <person name="Doggett N.A."/>
            <person name="Smith L.A."/>
            <person name="Marks J.D."/>
            <person name="Xie G."/>
            <person name="Brettin T.S."/>
        </authorList>
    </citation>
    <scope>NUCLEOTIDE SEQUENCE [LARGE SCALE GENOMIC DNA]</scope>
    <source>
        <strain evidence="3">657 / Type Ba4</strain>
    </source>
</reference>
<keyword evidence="1" id="KW-0472">Membrane</keyword>
<evidence type="ECO:0000313" key="2">
    <source>
        <dbReference type="EMBL" id="ACQ55184.1"/>
    </source>
</evidence>
<dbReference type="PROSITE" id="PS51108">
    <property type="entry name" value="PTS_EIID"/>
    <property type="match status" value="1"/>
</dbReference>
<name>A0A3F3AHV7_CLOB6</name>
<keyword evidence="1" id="KW-1133">Transmembrane helix</keyword>
<gene>
    <name evidence="2" type="ordered locus">CLJ_B3079</name>
</gene>
<evidence type="ECO:0000313" key="3">
    <source>
        <dbReference type="Proteomes" id="UP000002333"/>
    </source>
</evidence>
<dbReference type="InterPro" id="IPR050303">
    <property type="entry name" value="GatZ_KbaZ_carbometab"/>
</dbReference>
<protein>
    <submittedName>
        <fullName evidence="2">PTS system, mannose/fructose/sorbose family, IID component</fullName>
    </submittedName>
</protein>
<feature type="transmembrane region" description="Helical" evidence="1">
    <location>
        <begin position="188"/>
        <end position="208"/>
    </location>
</feature>
<dbReference type="AlphaFoldDB" id="A0A3F3AHV7"/>
<accession>A0A3F3AHV7</accession>
<feature type="transmembrane region" description="Helical" evidence="1">
    <location>
        <begin position="270"/>
        <end position="288"/>
    </location>
</feature>
<dbReference type="InterPro" id="IPR004704">
    <property type="entry name" value="PTS_IID_man"/>
</dbReference>
<organism evidence="2 3">
    <name type="scientific">Clostridium botulinum (strain 657 / Type Ba4)</name>
    <dbReference type="NCBI Taxonomy" id="515621"/>
    <lineage>
        <taxon>Bacteria</taxon>
        <taxon>Bacillati</taxon>
        <taxon>Bacillota</taxon>
        <taxon>Clostridia</taxon>
        <taxon>Eubacteriales</taxon>
        <taxon>Clostridiaceae</taxon>
        <taxon>Clostridium</taxon>
    </lineage>
</organism>
<dbReference type="Pfam" id="PF03613">
    <property type="entry name" value="EIID-AGA"/>
    <property type="match status" value="1"/>
</dbReference>
<dbReference type="GO" id="GO:0009401">
    <property type="term" value="P:phosphoenolpyruvate-dependent sugar phosphotransferase system"/>
    <property type="evidence" value="ECO:0007669"/>
    <property type="project" value="InterPro"/>
</dbReference>
<dbReference type="KEGG" id="cbi:CLJ_B3079"/>
<reference evidence="3" key="2">
    <citation type="submission" date="2008-05" db="EMBL/GenBank/DDBJ databases">
        <title>Genome sequence of Clostridium botulinum Ba4 strain 657.</title>
        <authorList>
            <person name="Shrivastava S."/>
            <person name="Brown J.L."/>
            <person name="Bruce D."/>
            <person name="Detter C."/>
            <person name="Munk C."/>
            <person name="Smith L.A."/>
            <person name="Smith T.J."/>
            <person name="Sutton G."/>
            <person name="Brettin T.S."/>
        </authorList>
    </citation>
    <scope>NUCLEOTIDE SEQUENCE [LARGE SCALE GENOMIC DNA]</scope>
    <source>
        <strain evidence="3">657 / Type Ba4</strain>
    </source>
</reference>
<dbReference type="PANTHER" id="PTHR32502:SF27">
    <property type="entry name" value="PTS SYSTEM, MANNOSE-SPECIFIC IID COMPONENT"/>
    <property type="match status" value="1"/>
</dbReference>
<keyword evidence="1" id="KW-0812">Transmembrane</keyword>
<dbReference type="NCBIfam" id="TIGR00828">
    <property type="entry name" value="EIID-AGA"/>
    <property type="match status" value="1"/>
</dbReference>
<dbReference type="GO" id="GO:0005886">
    <property type="term" value="C:plasma membrane"/>
    <property type="evidence" value="ECO:0007669"/>
    <property type="project" value="TreeGrafter"/>
</dbReference>
<dbReference type="Proteomes" id="UP000002333">
    <property type="component" value="Chromosome"/>
</dbReference>
<evidence type="ECO:0000256" key="1">
    <source>
        <dbReference type="SAM" id="Phobius"/>
    </source>
</evidence>
<feature type="transmembrane region" description="Helical" evidence="1">
    <location>
        <begin position="295"/>
        <end position="313"/>
    </location>
</feature>